<dbReference type="InterPro" id="IPR000182">
    <property type="entry name" value="GNAT_dom"/>
</dbReference>
<dbReference type="InterPro" id="IPR051908">
    <property type="entry name" value="Ribosomal_N-acetyltransferase"/>
</dbReference>
<keyword evidence="2" id="KW-0808">Transferase</keyword>
<dbReference type="SUPFAM" id="SSF55729">
    <property type="entry name" value="Acyl-CoA N-acyltransferases (Nat)"/>
    <property type="match status" value="1"/>
</dbReference>
<dbReference type="Proteomes" id="UP001255416">
    <property type="component" value="Unassembled WGS sequence"/>
</dbReference>
<organism evidence="2 3">
    <name type="scientific">Sedimentitalea todarodis</name>
    <dbReference type="NCBI Taxonomy" id="1631240"/>
    <lineage>
        <taxon>Bacteria</taxon>
        <taxon>Pseudomonadati</taxon>
        <taxon>Pseudomonadota</taxon>
        <taxon>Alphaproteobacteria</taxon>
        <taxon>Rhodobacterales</taxon>
        <taxon>Paracoccaceae</taxon>
        <taxon>Sedimentitalea</taxon>
    </lineage>
</organism>
<evidence type="ECO:0000313" key="3">
    <source>
        <dbReference type="Proteomes" id="UP001255416"/>
    </source>
</evidence>
<dbReference type="RefSeq" id="WP_316782219.1">
    <property type="nucleotide sequence ID" value="NZ_JASMWN010000032.1"/>
</dbReference>
<sequence>MTQDLSKWTPRQIPDRHMIEGRYVTLEPLNAARHGPDLFQASGVSDANDRFRWLPEYPPQAEPEFMDWMRRVEASADPLYFAVIDRDTDAAVGRQTLMRIDAQNGVIEIGNIYWGPDLSRRRGATEALFLFMKLVFDDLGYRRFEWKCNDNNLPSKAAALRFGFVAEGVFRQHMIVKGQNRDTAWFAIVDGDWPGLKAGYENWLEPANFDVNGHQKRRLQDCLMHG</sequence>
<feature type="domain" description="N-acetyltransferase" evidence="1">
    <location>
        <begin position="36"/>
        <end position="182"/>
    </location>
</feature>
<accession>A0ABU3VL23</accession>
<keyword evidence="3" id="KW-1185">Reference proteome</keyword>
<gene>
    <name evidence="2" type="ORF">QO231_23730</name>
</gene>
<proteinExistence type="predicted"/>
<protein>
    <submittedName>
        <fullName evidence="2">GNAT family protein</fullName>
        <ecNumber evidence="2">2.-.-.-</ecNumber>
    </submittedName>
</protein>
<dbReference type="PROSITE" id="PS51186">
    <property type="entry name" value="GNAT"/>
    <property type="match status" value="1"/>
</dbReference>
<evidence type="ECO:0000313" key="2">
    <source>
        <dbReference type="EMBL" id="MDU9006849.1"/>
    </source>
</evidence>
<dbReference type="EC" id="2.-.-.-" evidence="2"/>
<reference evidence="3" key="1">
    <citation type="submission" date="2023-05" db="EMBL/GenBank/DDBJ databases">
        <title>Sedimentitalea sp. nov. JM2-8.</title>
        <authorList>
            <person name="Huang J."/>
        </authorList>
    </citation>
    <scope>NUCLEOTIDE SEQUENCE [LARGE SCALE GENOMIC DNA]</scope>
    <source>
        <strain evidence="3">KHS03</strain>
    </source>
</reference>
<dbReference type="EMBL" id="JASMWN010000032">
    <property type="protein sequence ID" value="MDU9006849.1"/>
    <property type="molecule type" value="Genomic_DNA"/>
</dbReference>
<comment type="caution">
    <text evidence="2">The sequence shown here is derived from an EMBL/GenBank/DDBJ whole genome shotgun (WGS) entry which is preliminary data.</text>
</comment>
<dbReference type="Pfam" id="PF13302">
    <property type="entry name" value="Acetyltransf_3"/>
    <property type="match status" value="1"/>
</dbReference>
<name>A0ABU3VL23_9RHOB</name>
<dbReference type="GO" id="GO:0016740">
    <property type="term" value="F:transferase activity"/>
    <property type="evidence" value="ECO:0007669"/>
    <property type="project" value="UniProtKB-KW"/>
</dbReference>
<dbReference type="InterPro" id="IPR016181">
    <property type="entry name" value="Acyl_CoA_acyltransferase"/>
</dbReference>
<dbReference type="PANTHER" id="PTHR43441">
    <property type="entry name" value="RIBOSOMAL-PROTEIN-SERINE ACETYLTRANSFERASE"/>
    <property type="match status" value="1"/>
</dbReference>
<dbReference type="Gene3D" id="3.40.630.30">
    <property type="match status" value="1"/>
</dbReference>
<dbReference type="PANTHER" id="PTHR43441:SF2">
    <property type="entry name" value="FAMILY ACETYLTRANSFERASE, PUTATIVE (AFU_ORTHOLOGUE AFUA_7G00850)-RELATED"/>
    <property type="match status" value="1"/>
</dbReference>
<evidence type="ECO:0000259" key="1">
    <source>
        <dbReference type="PROSITE" id="PS51186"/>
    </source>
</evidence>